<comment type="subcellular location">
    <subcellularLocation>
        <location evidence="1">Membrane</location>
        <topology evidence="1">Multi-pass membrane protein</topology>
    </subcellularLocation>
</comment>
<keyword evidence="2" id="KW-0813">Transport</keyword>
<organism evidence="14 15">
    <name type="scientific">Neocallimastix californiae</name>
    <dbReference type="NCBI Taxonomy" id="1754190"/>
    <lineage>
        <taxon>Eukaryota</taxon>
        <taxon>Fungi</taxon>
        <taxon>Fungi incertae sedis</taxon>
        <taxon>Chytridiomycota</taxon>
        <taxon>Chytridiomycota incertae sedis</taxon>
        <taxon>Neocallimastigomycetes</taxon>
        <taxon>Neocallimastigales</taxon>
        <taxon>Neocallimastigaceae</taxon>
        <taxon>Neocallimastix</taxon>
    </lineage>
</organism>
<feature type="transmembrane region" description="Helical" evidence="12">
    <location>
        <begin position="47"/>
        <end position="70"/>
    </location>
</feature>
<dbReference type="OrthoDB" id="415460at2759"/>
<feature type="compositionally biased region" description="Polar residues" evidence="11">
    <location>
        <begin position="425"/>
        <end position="464"/>
    </location>
</feature>
<evidence type="ECO:0000256" key="12">
    <source>
        <dbReference type="SAM" id="Phobius"/>
    </source>
</evidence>
<feature type="transmembrane region" description="Helical" evidence="12">
    <location>
        <begin position="120"/>
        <end position="143"/>
    </location>
</feature>
<dbReference type="Proteomes" id="UP000193920">
    <property type="component" value="Unassembled WGS sequence"/>
</dbReference>
<dbReference type="GO" id="GO:0008076">
    <property type="term" value="C:voltage-gated potassium channel complex"/>
    <property type="evidence" value="ECO:0007669"/>
    <property type="project" value="InterPro"/>
</dbReference>
<reference evidence="14 15" key="1">
    <citation type="submission" date="2016-08" db="EMBL/GenBank/DDBJ databases">
        <title>A Parts List for Fungal Cellulosomes Revealed by Comparative Genomics.</title>
        <authorList>
            <consortium name="DOE Joint Genome Institute"/>
            <person name="Haitjema C.H."/>
            <person name="Gilmore S.P."/>
            <person name="Henske J.K."/>
            <person name="Solomon K.V."/>
            <person name="De Groot R."/>
            <person name="Kuo A."/>
            <person name="Mondo S.J."/>
            <person name="Salamov A.A."/>
            <person name="Labutti K."/>
            <person name="Zhao Z."/>
            <person name="Chiniquy J."/>
            <person name="Barry K."/>
            <person name="Brewer H.M."/>
            <person name="Purvine S.O."/>
            <person name="Wright A.T."/>
            <person name="Boxma B."/>
            <person name="Van Alen T."/>
            <person name="Hackstein J.H."/>
            <person name="Baker S.E."/>
            <person name="Grigoriev I.V."/>
            <person name="O'Malley M.A."/>
        </authorList>
    </citation>
    <scope>NUCLEOTIDE SEQUENCE [LARGE SCALE GENOMIC DNA]</scope>
    <source>
        <strain evidence="14 15">G1</strain>
    </source>
</reference>
<evidence type="ECO:0000259" key="13">
    <source>
        <dbReference type="Pfam" id="PF00520"/>
    </source>
</evidence>
<evidence type="ECO:0000256" key="6">
    <source>
        <dbReference type="ARBA" id="ARBA00022958"/>
    </source>
</evidence>
<evidence type="ECO:0000313" key="14">
    <source>
        <dbReference type="EMBL" id="ORY61874.1"/>
    </source>
</evidence>
<evidence type="ECO:0000256" key="2">
    <source>
        <dbReference type="ARBA" id="ARBA00022448"/>
    </source>
</evidence>
<feature type="domain" description="Ion transport" evidence="13">
    <location>
        <begin position="15"/>
        <end position="306"/>
    </location>
</feature>
<sequence length="646" mass="75336">MSSKNNDVNIAKQTINVLTVLLYDTSYIFYAFSIPSFRENQEVKYTIIEYLITIYYILEISIRYFLYTFFDITTYNRMDEFYNEKASFLNLSERQYRIITIKNVINKHNTKKEKKKKKTLLHLIKFFLNKMEIICLLNITPLFARMIINKSQSEIYNNSKLSIIISVLQYTRLIRFGYYIIHSRFSKFLKLDMLLQVFKNSKEGIISTIMLSVWGIIFFSGYFFFAETYDCEFDTQTEKYYRYNSQNELEECRVNSIIDSYWWAVVTIQCIGYGDLTPATFQGKIVNGCIVLIANMIFSIPNAILTIEFLDLIMKKRKNDIIDKAVIECENKIEKAKKKNFKKEFINIISSENLQNNGNTFIKYYNIHDSIYNSVNSSIGNSNKSLNRNEPTNIIDFFKIKKSNNSLGYSLDKGSLNDNQKSKKSNSLNDSQKQKKSNSLNDNQKSKKSNSLNDSQKQKSNSLSEYLKPINSKIFSNDNNTNMNNGKILKSSEILLDDPTTTIKYGLGNKLMNLKSTNPDMLKLNKIIKNQQYLNKITTKSQPKYSRPFGMEGKGSGDSYNSTDSTVKNRKNDKGEIEVEFKLGEVKYMTVREISKELYKLSMDYYAQCENEFSEVDEQSGTLYLLMKYFEKSINQIRKIKANQNV</sequence>
<evidence type="ECO:0000256" key="8">
    <source>
        <dbReference type="ARBA" id="ARBA00023065"/>
    </source>
</evidence>
<keyword evidence="3" id="KW-0633">Potassium transport</keyword>
<dbReference type="GO" id="GO:0005249">
    <property type="term" value="F:voltage-gated potassium channel activity"/>
    <property type="evidence" value="ECO:0007669"/>
    <property type="project" value="InterPro"/>
</dbReference>
<keyword evidence="8" id="KW-0406">Ion transport</keyword>
<dbReference type="GO" id="GO:0001508">
    <property type="term" value="P:action potential"/>
    <property type="evidence" value="ECO:0007669"/>
    <property type="project" value="TreeGrafter"/>
</dbReference>
<dbReference type="SUPFAM" id="SSF81324">
    <property type="entry name" value="Voltage-gated potassium channels"/>
    <property type="match status" value="1"/>
</dbReference>
<dbReference type="Gene3D" id="1.10.287.70">
    <property type="match status" value="1"/>
</dbReference>
<feature type="transmembrane region" description="Helical" evidence="12">
    <location>
        <begin position="15"/>
        <end position="35"/>
    </location>
</feature>
<accession>A0A1Y2DRV7</accession>
<gene>
    <name evidence="14" type="ORF">LY90DRAFT_668515</name>
</gene>
<dbReference type="InterPro" id="IPR005821">
    <property type="entry name" value="Ion_trans_dom"/>
</dbReference>
<dbReference type="EMBL" id="MCOG01000059">
    <property type="protein sequence ID" value="ORY61874.1"/>
    <property type="molecule type" value="Genomic_DNA"/>
</dbReference>
<evidence type="ECO:0000313" key="15">
    <source>
        <dbReference type="Proteomes" id="UP000193920"/>
    </source>
</evidence>
<evidence type="ECO:0000256" key="10">
    <source>
        <dbReference type="ARBA" id="ARBA00023303"/>
    </source>
</evidence>
<proteinExistence type="predicted"/>
<dbReference type="PANTHER" id="PTHR11537:SF254">
    <property type="entry name" value="POTASSIUM VOLTAGE-GATED CHANNEL PROTEIN SHAB"/>
    <property type="match status" value="1"/>
</dbReference>
<feature type="region of interest" description="Disordered" evidence="11">
    <location>
        <begin position="411"/>
        <end position="464"/>
    </location>
</feature>
<dbReference type="Pfam" id="PF00520">
    <property type="entry name" value="Ion_trans"/>
    <property type="match status" value="1"/>
</dbReference>
<evidence type="ECO:0000256" key="7">
    <source>
        <dbReference type="ARBA" id="ARBA00022989"/>
    </source>
</evidence>
<keyword evidence="15" id="KW-1185">Reference proteome</keyword>
<keyword evidence="10 14" id="KW-0407">Ion channel</keyword>
<comment type="caution">
    <text evidence="14">The sequence shown here is derived from an EMBL/GenBank/DDBJ whole genome shotgun (WGS) entry which is preliminary data.</text>
</comment>
<name>A0A1Y2DRV7_9FUNG</name>
<dbReference type="InterPro" id="IPR028325">
    <property type="entry name" value="VG_K_chnl"/>
</dbReference>
<feature type="region of interest" description="Disordered" evidence="11">
    <location>
        <begin position="544"/>
        <end position="571"/>
    </location>
</feature>
<dbReference type="PANTHER" id="PTHR11537">
    <property type="entry name" value="VOLTAGE-GATED POTASSIUM CHANNEL"/>
    <property type="match status" value="1"/>
</dbReference>
<dbReference type="AlphaFoldDB" id="A0A1Y2DRV7"/>
<keyword evidence="7 12" id="KW-1133">Transmembrane helix</keyword>
<evidence type="ECO:0000256" key="3">
    <source>
        <dbReference type="ARBA" id="ARBA00022538"/>
    </source>
</evidence>
<feature type="transmembrane region" description="Helical" evidence="12">
    <location>
        <begin position="285"/>
        <end position="310"/>
    </location>
</feature>
<evidence type="ECO:0000256" key="9">
    <source>
        <dbReference type="ARBA" id="ARBA00023136"/>
    </source>
</evidence>
<evidence type="ECO:0000256" key="1">
    <source>
        <dbReference type="ARBA" id="ARBA00004141"/>
    </source>
</evidence>
<evidence type="ECO:0000256" key="5">
    <source>
        <dbReference type="ARBA" id="ARBA00022826"/>
    </source>
</evidence>
<dbReference type="STRING" id="1754190.A0A1Y2DRV7"/>
<keyword evidence="4 12" id="KW-0812">Transmembrane</keyword>
<keyword evidence="5" id="KW-0631">Potassium channel</keyword>
<evidence type="ECO:0000256" key="4">
    <source>
        <dbReference type="ARBA" id="ARBA00022692"/>
    </source>
</evidence>
<keyword evidence="6" id="KW-0630">Potassium</keyword>
<protein>
    <submittedName>
        <fullName evidence="14">Voltage-gated potassium channel</fullName>
    </submittedName>
</protein>
<feature type="transmembrane region" description="Helical" evidence="12">
    <location>
        <begin position="203"/>
        <end position="225"/>
    </location>
</feature>
<evidence type="ECO:0000256" key="11">
    <source>
        <dbReference type="SAM" id="MobiDB-lite"/>
    </source>
</evidence>
<keyword evidence="9 12" id="KW-0472">Membrane</keyword>